<evidence type="ECO:0000313" key="2">
    <source>
        <dbReference type="Proteomes" id="UP000239550"/>
    </source>
</evidence>
<dbReference type="Gene3D" id="1.10.260.40">
    <property type="entry name" value="lambda repressor-like DNA-binding domains"/>
    <property type="match status" value="1"/>
</dbReference>
<dbReference type="EMBL" id="PUWT01000053">
    <property type="protein sequence ID" value="PQQ23684.1"/>
    <property type="molecule type" value="Genomic_DNA"/>
</dbReference>
<proteinExistence type="predicted"/>
<dbReference type="InterPro" id="IPR031856">
    <property type="entry name" value="YdaS_toxin-like"/>
</dbReference>
<comment type="caution">
    <text evidence="1">The sequence shown here is derived from an EMBL/GenBank/DDBJ whole genome shotgun (WGS) entry which is preliminary data.</text>
</comment>
<evidence type="ECO:0000313" key="1">
    <source>
        <dbReference type="EMBL" id="PQQ23684.1"/>
    </source>
</evidence>
<protein>
    <submittedName>
        <fullName evidence="1">Transcriptional regulator</fullName>
    </submittedName>
</protein>
<dbReference type="RefSeq" id="WP_105396304.1">
    <property type="nucleotide sequence ID" value="NZ_CAWNTA010000120.1"/>
</dbReference>
<dbReference type="InterPro" id="IPR010982">
    <property type="entry name" value="Lambda_DNA-bd_dom_sf"/>
</dbReference>
<sequence length="79" mass="8639">MKNLAVEKAIKIVGNQTILANALGCRQSLVSAWLHGKKRVSVSSVPDIVDLTKGEVQPHELRPDLPKVFPPPEIINHVP</sequence>
<organism evidence="1 2">
    <name type="scientific">Photorhabdus hindustanensis</name>
    <dbReference type="NCBI Taxonomy" id="2918802"/>
    <lineage>
        <taxon>Bacteria</taxon>
        <taxon>Pseudomonadati</taxon>
        <taxon>Pseudomonadota</taxon>
        <taxon>Gammaproteobacteria</taxon>
        <taxon>Enterobacterales</taxon>
        <taxon>Morganellaceae</taxon>
        <taxon>Photorhabdus</taxon>
    </lineage>
</organism>
<dbReference type="AlphaFoldDB" id="A0A2S8PXA9"/>
<reference evidence="1 2" key="1">
    <citation type="submission" date="2018-02" db="EMBL/GenBank/DDBJ databases">
        <title>Five New Genomes of Indian Photorhabdus Isolates TSA.</title>
        <authorList>
            <person name="Dubay B."/>
            <person name="Somvanshi V.S."/>
        </authorList>
    </citation>
    <scope>NUCLEOTIDE SEQUENCE [LARGE SCALE GENOMIC DNA]</scope>
    <source>
        <strain evidence="1 2">H1</strain>
    </source>
</reference>
<gene>
    <name evidence="1" type="ORF">C6H66_18160</name>
</gene>
<dbReference type="Proteomes" id="UP000239550">
    <property type="component" value="Unassembled WGS sequence"/>
</dbReference>
<dbReference type="Pfam" id="PF15943">
    <property type="entry name" value="YdaS_toxin"/>
    <property type="match status" value="1"/>
</dbReference>
<name>A0A2S8PXA9_9GAMM</name>
<accession>A0A2S8PXA9</accession>
<dbReference type="SUPFAM" id="SSF47413">
    <property type="entry name" value="lambda repressor-like DNA-binding domains"/>
    <property type="match status" value="1"/>
</dbReference>
<keyword evidence="2" id="KW-1185">Reference proteome</keyword>
<dbReference type="GO" id="GO:0003677">
    <property type="term" value="F:DNA binding"/>
    <property type="evidence" value="ECO:0007669"/>
    <property type="project" value="InterPro"/>
</dbReference>